<reference evidence="1" key="1">
    <citation type="submission" date="2020-03" db="EMBL/GenBank/DDBJ databases">
        <title>Hybrid Assembly of Korean Phytophthora infestans isolates.</title>
        <authorList>
            <person name="Prokchorchik M."/>
            <person name="Lee Y."/>
            <person name="Seo J."/>
            <person name="Cho J.-H."/>
            <person name="Park Y.-E."/>
            <person name="Jang D.-C."/>
            <person name="Im J.-S."/>
            <person name="Choi J.-G."/>
            <person name="Park H.-J."/>
            <person name="Lee G.-B."/>
            <person name="Lee Y.-G."/>
            <person name="Hong S.-Y."/>
            <person name="Cho K."/>
            <person name="Sohn K.H."/>
        </authorList>
    </citation>
    <scope>NUCLEOTIDE SEQUENCE</scope>
    <source>
        <strain evidence="1">KR_2_A2</strain>
    </source>
</reference>
<accession>A0A8S9V6M7</accession>
<organism evidence="1 2">
    <name type="scientific">Phytophthora infestans</name>
    <name type="common">Potato late blight agent</name>
    <name type="synonym">Botrytis infestans</name>
    <dbReference type="NCBI Taxonomy" id="4787"/>
    <lineage>
        <taxon>Eukaryota</taxon>
        <taxon>Sar</taxon>
        <taxon>Stramenopiles</taxon>
        <taxon>Oomycota</taxon>
        <taxon>Peronosporomycetes</taxon>
        <taxon>Peronosporales</taxon>
        <taxon>Peronosporaceae</taxon>
        <taxon>Phytophthora</taxon>
    </lineage>
</organism>
<evidence type="ECO:0000313" key="1">
    <source>
        <dbReference type="EMBL" id="KAF4147797.1"/>
    </source>
</evidence>
<sequence length="167" mass="18553">MSDLHTANSFPPRVGTLTLRSTPSTVALRHLQDIEHMVDNTVQSIRHASVSAALNRVGASWPALYSNPGNGPVDPYRLNKPLQASPSVFIHRTRIPSKQLTEPIRCQIPNDYTPHKGLLPDLLRAYWPDFDRIGDLIRIAIKGIRVQLATPLPRPITFPCNRPSASV</sequence>
<dbReference type="AlphaFoldDB" id="A0A8S9V6M7"/>
<name>A0A8S9V6M7_PHYIN</name>
<comment type="caution">
    <text evidence="1">The sequence shown here is derived from an EMBL/GenBank/DDBJ whole genome shotgun (WGS) entry which is preliminary data.</text>
</comment>
<proteinExistence type="predicted"/>
<gene>
    <name evidence="1" type="ORF">GN958_ATG03152</name>
</gene>
<protein>
    <submittedName>
        <fullName evidence="1">Uncharacterized protein</fullName>
    </submittedName>
</protein>
<dbReference type="Proteomes" id="UP000704712">
    <property type="component" value="Unassembled WGS sequence"/>
</dbReference>
<dbReference type="EMBL" id="JAACNO010000412">
    <property type="protein sequence ID" value="KAF4147797.1"/>
    <property type="molecule type" value="Genomic_DNA"/>
</dbReference>
<evidence type="ECO:0000313" key="2">
    <source>
        <dbReference type="Proteomes" id="UP000704712"/>
    </source>
</evidence>